<feature type="transmembrane region" description="Helical" evidence="6">
    <location>
        <begin position="120"/>
        <end position="139"/>
    </location>
</feature>
<evidence type="ECO:0000256" key="1">
    <source>
        <dbReference type="ARBA" id="ARBA00004141"/>
    </source>
</evidence>
<protein>
    <submittedName>
        <fullName evidence="7">FtsW/RodA/SpoVE family cell cycle protein</fullName>
    </submittedName>
</protein>
<proteinExistence type="predicted"/>
<feature type="transmembrane region" description="Helical" evidence="6">
    <location>
        <begin position="372"/>
        <end position="393"/>
    </location>
</feature>
<dbReference type="InterPro" id="IPR001182">
    <property type="entry name" value="FtsW/RodA"/>
</dbReference>
<keyword evidence="4 6" id="KW-1133">Transmembrane helix</keyword>
<feature type="transmembrane region" description="Helical" evidence="6">
    <location>
        <begin position="151"/>
        <end position="170"/>
    </location>
</feature>
<dbReference type="Proteomes" id="UP000823883">
    <property type="component" value="Unassembled WGS sequence"/>
</dbReference>
<dbReference type="GO" id="GO:0015648">
    <property type="term" value="F:lipid-linked peptidoglycan transporter activity"/>
    <property type="evidence" value="ECO:0007669"/>
    <property type="project" value="TreeGrafter"/>
</dbReference>
<reference evidence="7" key="2">
    <citation type="submission" date="2021-04" db="EMBL/GenBank/DDBJ databases">
        <authorList>
            <person name="Gilroy R."/>
        </authorList>
    </citation>
    <scope>NUCLEOTIDE SEQUENCE</scope>
    <source>
        <strain evidence="7">CHK183-5548</strain>
    </source>
</reference>
<name>A0A9D2PE46_9FIRM</name>
<accession>A0A9D2PE46</accession>
<evidence type="ECO:0000313" key="8">
    <source>
        <dbReference type="Proteomes" id="UP000823883"/>
    </source>
</evidence>
<evidence type="ECO:0000256" key="6">
    <source>
        <dbReference type="SAM" id="Phobius"/>
    </source>
</evidence>
<organism evidence="7 8">
    <name type="scientific">Candidatus Lachnoclostridium pullistercoris</name>
    <dbReference type="NCBI Taxonomy" id="2838632"/>
    <lineage>
        <taxon>Bacteria</taxon>
        <taxon>Bacillati</taxon>
        <taxon>Bacillota</taxon>
        <taxon>Clostridia</taxon>
        <taxon>Lachnospirales</taxon>
        <taxon>Lachnospiraceae</taxon>
    </lineage>
</organism>
<keyword evidence="5 6" id="KW-0472">Membrane</keyword>
<dbReference type="PANTHER" id="PTHR30474:SF3">
    <property type="entry name" value="PEPTIDOGLYCAN GLYCOSYLTRANSFERASE RODA"/>
    <property type="match status" value="1"/>
</dbReference>
<reference evidence="7" key="1">
    <citation type="journal article" date="2021" name="PeerJ">
        <title>Extensive microbial diversity within the chicken gut microbiome revealed by metagenomics and culture.</title>
        <authorList>
            <person name="Gilroy R."/>
            <person name="Ravi A."/>
            <person name="Getino M."/>
            <person name="Pursley I."/>
            <person name="Horton D.L."/>
            <person name="Alikhan N.F."/>
            <person name="Baker D."/>
            <person name="Gharbi K."/>
            <person name="Hall N."/>
            <person name="Watson M."/>
            <person name="Adriaenssens E.M."/>
            <person name="Foster-Nyarko E."/>
            <person name="Jarju S."/>
            <person name="Secka A."/>
            <person name="Antonio M."/>
            <person name="Oren A."/>
            <person name="Chaudhuri R.R."/>
            <person name="La Ragione R."/>
            <person name="Hildebrand F."/>
            <person name="Pallen M.J."/>
        </authorList>
    </citation>
    <scope>NUCLEOTIDE SEQUENCE</scope>
    <source>
        <strain evidence="7">CHK183-5548</strain>
    </source>
</reference>
<evidence type="ECO:0000313" key="7">
    <source>
        <dbReference type="EMBL" id="HJC48386.1"/>
    </source>
</evidence>
<keyword evidence="2 6" id="KW-0812">Transmembrane</keyword>
<dbReference type="GO" id="GO:0008360">
    <property type="term" value="P:regulation of cell shape"/>
    <property type="evidence" value="ECO:0007669"/>
    <property type="project" value="UniProtKB-KW"/>
</dbReference>
<comment type="subcellular location">
    <subcellularLocation>
        <location evidence="1">Membrane</location>
        <topology evidence="1">Multi-pass membrane protein</topology>
    </subcellularLocation>
</comment>
<dbReference type="PANTHER" id="PTHR30474">
    <property type="entry name" value="CELL CYCLE PROTEIN"/>
    <property type="match status" value="1"/>
</dbReference>
<feature type="transmembrane region" description="Helical" evidence="6">
    <location>
        <begin position="67"/>
        <end position="84"/>
    </location>
</feature>
<evidence type="ECO:0000256" key="3">
    <source>
        <dbReference type="ARBA" id="ARBA00022960"/>
    </source>
</evidence>
<evidence type="ECO:0000256" key="4">
    <source>
        <dbReference type="ARBA" id="ARBA00022989"/>
    </source>
</evidence>
<feature type="transmembrane region" description="Helical" evidence="6">
    <location>
        <begin position="96"/>
        <end position="114"/>
    </location>
</feature>
<feature type="transmembrane region" description="Helical" evidence="6">
    <location>
        <begin position="45"/>
        <end position="61"/>
    </location>
</feature>
<evidence type="ECO:0000256" key="2">
    <source>
        <dbReference type="ARBA" id="ARBA00022692"/>
    </source>
</evidence>
<dbReference type="GO" id="GO:0051301">
    <property type="term" value="P:cell division"/>
    <property type="evidence" value="ECO:0007669"/>
    <property type="project" value="InterPro"/>
</dbReference>
<sequence length="447" mass="49929">MTTLILEGSKYLMIFLMIIYAYLNFRFFGEKYDIRKLKICRKQNAAMFLIHFLGFLSLYLSRGEEEILVFYGAQVLFFALYLVLSRVFYRNISRLLLNNMCMLLSVGFLMLARLNMERAVRQFAIVAVSAAVTLLIPYIIDRVWQLSKIPWIYGIGGLLLLTVVCVAGVTSYGAKMTLDLGPVSFQPAEFVKICFVFFAATMFYRSVDFRTVALTTAVAAAHVLVLVLSKDLGNALIFFLTYLFMLFVATGRWLYLGAGLGAGCAASAVAYRLFPHVQRRVAAWLDPWSDVADRGYQIAQSLFAVGTGGWLGMGLDRGLPERIPVVEEDFMISAVSEELGGLFAICLILICLGCFLQFMMIAVRMQAMFYKLIAFGLGCEYIVQVFLTVGGAVKFIPLTGMTLPLVSYGGSSIAGTFILFGVIQGLYVLKRNEEEEDEEERSKSKSK</sequence>
<feature type="transmembrane region" description="Helical" evidence="6">
    <location>
        <begin position="12"/>
        <end position="29"/>
    </location>
</feature>
<feature type="transmembrane region" description="Helical" evidence="6">
    <location>
        <begin position="405"/>
        <end position="429"/>
    </location>
</feature>
<dbReference type="GO" id="GO:0032153">
    <property type="term" value="C:cell division site"/>
    <property type="evidence" value="ECO:0007669"/>
    <property type="project" value="TreeGrafter"/>
</dbReference>
<comment type="caution">
    <text evidence="7">The sequence shown here is derived from an EMBL/GenBank/DDBJ whole genome shotgun (WGS) entry which is preliminary data.</text>
</comment>
<keyword evidence="3" id="KW-0133">Cell shape</keyword>
<gene>
    <name evidence="7" type="ORF">IAA04_10080</name>
</gene>
<evidence type="ECO:0000256" key="5">
    <source>
        <dbReference type="ARBA" id="ARBA00023136"/>
    </source>
</evidence>
<feature type="transmembrane region" description="Helical" evidence="6">
    <location>
        <begin position="339"/>
        <end position="360"/>
    </location>
</feature>
<dbReference type="GO" id="GO:0005886">
    <property type="term" value="C:plasma membrane"/>
    <property type="evidence" value="ECO:0007669"/>
    <property type="project" value="TreeGrafter"/>
</dbReference>
<dbReference type="Pfam" id="PF01098">
    <property type="entry name" value="FTSW_RODA_SPOVE"/>
    <property type="match status" value="1"/>
</dbReference>
<feature type="transmembrane region" description="Helical" evidence="6">
    <location>
        <begin position="219"/>
        <end position="247"/>
    </location>
</feature>
<dbReference type="EMBL" id="DWWL01000065">
    <property type="protein sequence ID" value="HJC48386.1"/>
    <property type="molecule type" value="Genomic_DNA"/>
</dbReference>
<dbReference type="AlphaFoldDB" id="A0A9D2PE46"/>